<dbReference type="SUPFAM" id="SSF49373">
    <property type="entry name" value="Invasin/intimin cell-adhesion fragments"/>
    <property type="match status" value="2"/>
</dbReference>
<dbReference type="PROSITE" id="PS51175">
    <property type="entry name" value="CBM6"/>
    <property type="match status" value="1"/>
</dbReference>
<evidence type="ECO:0000256" key="4">
    <source>
        <dbReference type="SAM" id="SignalP"/>
    </source>
</evidence>
<accession>A0ABP6ULB3</accession>
<reference evidence="7" key="1">
    <citation type="journal article" date="2019" name="Int. J. Syst. Evol. Microbiol.">
        <title>The Global Catalogue of Microorganisms (GCM) 10K type strain sequencing project: providing services to taxonomists for standard genome sequencing and annotation.</title>
        <authorList>
            <consortium name="The Broad Institute Genomics Platform"/>
            <consortium name="The Broad Institute Genome Sequencing Center for Infectious Disease"/>
            <person name="Wu L."/>
            <person name="Ma J."/>
        </authorList>
    </citation>
    <scope>NUCLEOTIDE SEQUENCE [LARGE SCALE GENOMIC DNA]</scope>
    <source>
        <strain evidence="7">JCM 17106</strain>
    </source>
</reference>
<dbReference type="InterPro" id="IPR052052">
    <property type="entry name" value="Polysaccharide_Lyase_9"/>
</dbReference>
<dbReference type="InterPro" id="IPR006584">
    <property type="entry name" value="Cellulose-bd_IV"/>
</dbReference>
<dbReference type="InterPro" id="IPR005084">
    <property type="entry name" value="CBM6"/>
</dbReference>
<dbReference type="InterPro" id="IPR008979">
    <property type="entry name" value="Galactose-bd-like_sf"/>
</dbReference>
<organism evidence="6 7">
    <name type="scientific">Aquimarina addita</name>
    <dbReference type="NCBI Taxonomy" id="870485"/>
    <lineage>
        <taxon>Bacteria</taxon>
        <taxon>Pseudomonadati</taxon>
        <taxon>Bacteroidota</taxon>
        <taxon>Flavobacteriia</taxon>
        <taxon>Flavobacteriales</taxon>
        <taxon>Flavobacteriaceae</taxon>
        <taxon>Aquimarina</taxon>
    </lineage>
</organism>
<dbReference type="Pfam" id="PF18962">
    <property type="entry name" value="Por_Secre_tail"/>
    <property type="match status" value="1"/>
</dbReference>
<dbReference type="EMBL" id="BAABCW010000010">
    <property type="protein sequence ID" value="GAA3510922.1"/>
    <property type="molecule type" value="Genomic_DNA"/>
</dbReference>
<dbReference type="Pfam" id="PF14200">
    <property type="entry name" value="RicinB_lectin_2"/>
    <property type="match status" value="1"/>
</dbReference>
<dbReference type="InterPro" id="IPR008964">
    <property type="entry name" value="Invasin/intimin_cell_adhesion"/>
</dbReference>
<evidence type="ECO:0000259" key="5">
    <source>
        <dbReference type="PROSITE" id="PS51175"/>
    </source>
</evidence>
<dbReference type="InterPro" id="IPR026444">
    <property type="entry name" value="Secre_tail"/>
</dbReference>
<keyword evidence="2" id="KW-0964">Secreted</keyword>
<evidence type="ECO:0000256" key="3">
    <source>
        <dbReference type="ARBA" id="ARBA00022729"/>
    </source>
</evidence>
<dbReference type="InterPro" id="IPR003343">
    <property type="entry name" value="Big_2"/>
</dbReference>
<protein>
    <recommendedName>
        <fullName evidence="5">CBM6 domain-containing protein</fullName>
    </recommendedName>
</protein>
<comment type="caution">
    <text evidence="6">The sequence shown here is derived from an EMBL/GenBank/DDBJ whole genome shotgun (WGS) entry which is preliminary data.</text>
</comment>
<dbReference type="CDD" id="cd00161">
    <property type="entry name" value="beta-trefoil_Ricin-like"/>
    <property type="match status" value="1"/>
</dbReference>
<dbReference type="Pfam" id="PF02368">
    <property type="entry name" value="Big_2"/>
    <property type="match status" value="2"/>
</dbReference>
<feature type="signal peptide" evidence="4">
    <location>
        <begin position="1"/>
        <end position="18"/>
    </location>
</feature>
<dbReference type="SUPFAM" id="SSF49785">
    <property type="entry name" value="Galactose-binding domain-like"/>
    <property type="match status" value="1"/>
</dbReference>
<comment type="subcellular location">
    <subcellularLocation>
        <location evidence="1">Secreted</location>
    </subcellularLocation>
</comment>
<dbReference type="InterPro" id="IPR012334">
    <property type="entry name" value="Pectin_lyas_fold"/>
</dbReference>
<name>A0ABP6ULB3_9FLAO</name>
<dbReference type="Proteomes" id="UP001500459">
    <property type="component" value="Unassembled WGS sequence"/>
</dbReference>
<dbReference type="CDD" id="cd04084">
    <property type="entry name" value="CBM6_xylanase-like"/>
    <property type="match status" value="1"/>
</dbReference>
<feature type="chain" id="PRO_5045354884" description="CBM6 domain-containing protein" evidence="4">
    <location>
        <begin position="19"/>
        <end position="1269"/>
    </location>
</feature>
<gene>
    <name evidence="6" type="ORF">GCM10022393_25740</name>
</gene>
<dbReference type="Gene3D" id="2.60.40.1080">
    <property type="match status" value="2"/>
</dbReference>
<sequence>MKNICALLFIILSLHAYAADYYVSNTGSDTNNGTSEDSPFATIQHAVSLMQAGDTCYIRGGSYHEDIDFSGISGSPGNPIIITAYPGEKVILDGTIPITTNWTRDQGSIFKTTISEDVTQLFLEGAPMTLARFPNALVWSDEMWSSGGTRRQKFWDTQSNSNNGHVVDDPSRGPSPHLAAAGVSFNGCVAVMNFGNHRSDARLVSGHSVGSAEFDYSPTIEKYKTSKFYFFEGGKDNAERVMLDSAQEWAYDESTKTLYLWAPDGQNPTGRNVHGKTQTYAIVGNASTKHITIDGLNFFSTAFSFTSSDNITIQNCNFDYPTASTRALGSYATELSSQFVGSETDFCVNNVLFNCAFRYSDGRALLGSYIENMRVENNLFYHTNYSCIDASWGVNLANSRDLLFSRNTIEVAGPSLTLTTGQYGPDNGSRPQILEYNYLTLCSLQQDDGTAMYIAPPAVPNSIARYNWFINNAQKDFRWDGNGRTAALTSKNGNCYRNVATSSNLKPNNIRDSGYHLKGDDHEVYNNIGVFGRASISVSVASGGNANTVAYNNAADILYDDPMPGTNSNNFFGQNETKSMSDLLVDPGNLDFRPKPTATELIDKGIEATVTYNGQTDDVTAGFVGAAPDLGVYEYGASSYWIPGRIESKASMPIPTNGSVDIALNTDLMYVIGLNGEKALIYLGTDADNLSLVTTKNDPNNIVKLTGSFALEDEKTYYWRVDTQLEDDSIITGDIWSFSTGSEVIIPDVSVTGVNVSPENVSLSVGSMQQLEVTITPLDATNQDVSYTSSDTAIATVDDNGLVTAIGDGSATITVTTSDGEYTATSTILINTSSIGITVSPGDVSLNTGETQQLSTNKSNISYKSSNINIATVNSNGLVTAIGEGSATITVTDDSNGDTTSSLITVRSACGTYNISLIEAENYCEMSGIENQGENIGYINNNDWTLYKNINLSSISSVSVNASSDSAGGRIELRVGSTTGTILGTVEIGNTGGWNIWNISTAEVNKIAGIHDLYLVFKGGTGYLFDLDWISFEEDENQNSQIVHLRKRNAPDFAIDGDHGGENLQNIYLWEANSSNPNQRWIEIDRGNGYYSYQKQDTDFCIDGGNGGENGQNVLLWTCGDTNYNQHWLKVRVGGNAFKLVKRNASGFAINGGAGGANAQNVNLFNSASNGRSLQWIIEVVDDENKADNELLESTINIYPNPVNDLVNIEYDGLEPAVLKIVTISGQTIYSEVLKSNTNTIDLKAWSNGVYLVHIISEQDIVIKKLIKE</sequence>
<dbReference type="InterPro" id="IPR011050">
    <property type="entry name" value="Pectin_lyase_fold/virulence"/>
</dbReference>
<dbReference type="Gene3D" id="2.160.20.10">
    <property type="entry name" value="Single-stranded right-handed beta-helix, Pectin lyase-like"/>
    <property type="match status" value="2"/>
</dbReference>
<dbReference type="InterPro" id="IPR000772">
    <property type="entry name" value="Ricin_B_lectin"/>
</dbReference>
<dbReference type="Pfam" id="PF03422">
    <property type="entry name" value="CBM_6"/>
    <property type="match status" value="1"/>
</dbReference>
<evidence type="ECO:0000256" key="2">
    <source>
        <dbReference type="ARBA" id="ARBA00022525"/>
    </source>
</evidence>
<dbReference type="PANTHER" id="PTHR40088">
    <property type="entry name" value="PECTATE LYASE (EUROFUNG)"/>
    <property type="match status" value="1"/>
</dbReference>
<dbReference type="PROSITE" id="PS50231">
    <property type="entry name" value="RICIN_B_LECTIN"/>
    <property type="match status" value="1"/>
</dbReference>
<dbReference type="SMART" id="SM00635">
    <property type="entry name" value="BID_2"/>
    <property type="match status" value="2"/>
</dbReference>
<dbReference type="SUPFAM" id="SSF50370">
    <property type="entry name" value="Ricin B-like lectins"/>
    <property type="match status" value="1"/>
</dbReference>
<dbReference type="RefSeq" id="WP_344928004.1">
    <property type="nucleotide sequence ID" value="NZ_BAABCW010000010.1"/>
</dbReference>
<keyword evidence="7" id="KW-1185">Reference proteome</keyword>
<dbReference type="Gene3D" id="2.60.120.260">
    <property type="entry name" value="Galactose-binding domain-like"/>
    <property type="match status" value="1"/>
</dbReference>
<feature type="domain" description="CBM6" evidence="5">
    <location>
        <begin position="916"/>
        <end position="1033"/>
    </location>
</feature>
<dbReference type="SUPFAM" id="SSF51126">
    <property type="entry name" value="Pectin lyase-like"/>
    <property type="match status" value="1"/>
</dbReference>
<dbReference type="NCBIfam" id="TIGR04183">
    <property type="entry name" value="Por_Secre_tail"/>
    <property type="match status" value="1"/>
</dbReference>
<dbReference type="InterPro" id="IPR035992">
    <property type="entry name" value="Ricin_B-like_lectins"/>
</dbReference>
<proteinExistence type="predicted"/>
<dbReference type="SMART" id="SM00606">
    <property type="entry name" value="CBD_IV"/>
    <property type="match status" value="1"/>
</dbReference>
<keyword evidence="3 4" id="KW-0732">Signal</keyword>
<evidence type="ECO:0000313" key="7">
    <source>
        <dbReference type="Proteomes" id="UP001500459"/>
    </source>
</evidence>
<dbReference type="Gene3D" id="2.80.10.50">
    <property type="match status" value="1"/>
</dbReference>
<evidence type="ECO:0000256" key="1">
    <source>
        <dbReference type="ARBA" id="ARBA00004613"/>
    </source>
</evidence>
<evidence type="ECO:0000313" key="6">
    <source>
        <dbReference type="EMBL" id="GAA3510922.1"/>
    </source>
</evidence>
<dbReference type="PANTHER" id="PTHR40088:SF2">
    <property type="entry name" value="SECRETED SUGAR HYDROLASE"/>
    <property type="match status" value="1"/>
</dbReference>